<dbReference type="GO" id="GO:0005886">
    <property type="term" value="C:plasma membrane"/>
    <property type="evidence" value="ECO:0007669"/>
    <property type="project" value="UniProtKB-SubCell"/>
</dbReference>
<dbReference type="SMART" id="SM00304">
    <property type="entry name" value="HAMP"/>
    <property type="match status" value="1"/>
</dbReference>
<dbReference type="Pfam" id="PF00672">
    <property type="entry name" value="HAMP"/>
    <property type="match status" value="1"/>
</dbReference>
<dbReference type="SUPFAM" id="SSF55874">
    <property type="entry name" value="ATPase domain of HSP90 chaperone/DNA topoisomerase II/histidine kinase"/>
    <property type="match status" value="1"/>
</dbReference>
<keyword evidence="6 7" id="KW-0472">Membrane</keyword>
<evidence type="ECO:0000256" key="6">
    <source>
        <dbReference type="ARBA" id="ARBA00023136"/>
    </source>
</evidence>
<dbReference type="AlphaFoldDB" id="A0A1I1YE42"/>
<dbReference type="Gene3D" id="3.30.565.10">
    <property type="entry name" value="Histidine kinase-like ATPase, C-terminal domain"/>
    <property type="match status" value="1"/>
</dbReference>
<feature type="domain" description="HAMP" evidence="8">
    <location>
        <begin position="317"/>
        <end position="369"/>
    </location>
</feature>
<dbReference type="Pfam" id="PF02518">
    <property type="entry name" value="HATPase_c"/>
    <property type="match status" value="1"/>
</dbReference>
<dbReference type="GO" id="GO:0000155">
    <property type="term" value="F:phosphorelay sensor kinase activity"/>
    <property type="evidence" value="ECO:0007669"/>
    <property type="project" value="InterPro"/>
</dbReference>
<dbReference type="Pfam" id="PF06580">
    <property type="entry name" value="His_kinase"/>
    <property type="match status" value="1"/>
</dbReference>
<dbReference type="PANTHER" id="PTHR34220">
    <property type="entry name" value="SENSOR HISTIDINE KINASE YPDA"/>
    <property type="match status" value="1"/>
</dbReference>
<dbReference type="OrthoDB" id="9809348at2"/>
<dbReference type="InterPro" id="IPR003594">
    <property type="entry name" value="HATPase_dom"/>
</dbReference>
<keyword evidence="4" id="KW-0808">Transferase</keyword>
<dbReference type="InterPro" id="IPR036890">
    <property type="entry name" value="HATPase_C_sf"/>
</dbReference>
<evidence type="ECO:0000256" key="1">
    <source>
        <dbReference type="ARBA" id="ARBA00004651"/>
    </source>
</evidence>
<evidence type="ECO:0000256" key="4">
    <source>
        <dbReference type="ARBA" id="ARBA00022679"/>
    </source>
</evidence>
<dbReference type="Gene3D" id="6.10.340.10">
    <property type="match status" value="1"/>
</dbReference>
<evidence type="ECO:0000256" key="2">
    <source>
        <dbReference type="ARBA" id="ARBA00022475"/>
    </source>
</evidence>
<evidence type="ECO:0000256" key="3">
    <source>
        <dbReference type="ARBA" id="ARBA00022553"/>
    </source>
</evidence>
<gene>
    <name evidence="9" type="ORF">SAMN05216378_2607</name>
</gene>
<evidence type="ECO:0000259" key="8">
    <source>
        <dbReference type="PROSITE" id="PS50885"/>
    </source>
</evidence>
<evidence type="ECO:0000313" key="10">
    <source>
        <dbReference type="Proteomes" id="UP000198855"/>
    </source>
</evidence>
<proteinExistence type="predicted"/>
<name>A0A1I1YE42_9BACL</name>
<dbReference type="EMBL" id="FOMT01000002">
    <property type="protein sequence ID" value="SFE17811.1"/>
    <property type="molecule type" value="Genomic_DNA"/>
</dbReference>
<dbReference type="RefSeq" id="WP_091185455.1">
    <property type="nucleotide sequence ID" value="NZ_FOMT01000002.1"/>
</dbReference>
<keyword evidence="2" id="KW-1003">Cell membrane</keyword>
<dbReference type="InterPro" id="IPR050640">
    <property type="entry name" value="Bact_2-comp_sensor_kinase"/>
</dbReference>
<keyword evidence="7" id="KW-1133">Transmembrane helix</keyword>
<accession>A0A1I1YE42</accession>
<sequence>MDKRMRTFMPFTYKMMISYLLLVLITDAVIGYFSYTMLVQSRTEMAETNIKTAMKQTENNLSYQLDEIQRMSDTLFGSLSFQRALQKKGDPFQTYLTMLDEIVPQIQAPLHLYGNHIRLLVYTTNGYLNEVDGDSMYEEIKDSDYYILPYSEITNKSWFNDIKDSDRDNIWLQVDTDQSLDNISHFRKLVSYNDYKTIIGYVRITTRMDDLLGDFKAFPTEEGLVLRLVDTSTNTVLYQRGDNRQTDGAETADAMTYEDNATYLVMHNAIPNTGLMIETLVPHTYLSKDAAKLRGVIFSVCLISFLVMSFIGFLVARLSGRKMRRIVSFLRSFQQGSFQKRLRFSGNDEFVHIAGAFNDMAENIQDLIKRVYVEGIQKKQAELEALQAQINPHFLYNTLSTIGSLANLSETEKVTGMVEGLAKFYRLTLNDGHVFIPLAKELEQVEAYLDIQRIKYAGKFDVHIDMERELADCKVIKLILQPFVENIFKHAWFGSHIAIRISGRVAGNKVELKVIDTGIGMKPDALKSVMAQPGHAGGYGIRNVDDRIKLRYGDEYGIEIGSVFGGGTTVRIVLPIDREDNLQEEEQRRHLA</sequence>
<keyword evidence="10" id="KW-1185">Reference proteome</keyword>
<dbReference type="InterPro" id="IPR010559">
    <property type="entry name" value="Sig_transdc_His_kin_internal"/>
</dbReference>
<keyword evidence="3" id="KW-0597">Phosphoprotein</keyword>
<evidence type="ECO:0000256" key="5">
    <source>
        <dbReference type="ARBA" id="ARBA00022777"/>
    </source>
</evidence>
<keyword evidence="7" id="KW-0812">Transmembrane</keyword>
<dbReference type="PROSITE" id="PS50885">
    <property type="entry name" value="HAMP"/>
    <property type="match status" value="1"/>
</dbReference>
<reference evidence="10" key="1">
    <citation type="submission" date="2016-10" db="EMBL/GenBank/DDBJ databases">
        <authorList>
            <person name="Varghese N."/>
            <person name="Submissions S."/>
        </authorList>
    </citation>
    <scope>NUCLEOTIDE SEQUENCE [LARGE SCALE GENOMIC DNA]</scope>
    <source>
        <strain evidence="10">CGMCC 1.10784</strain>
    </source>
</reference>
<dbReference type="CDD" id="cd06225">
    <property type="entry name" value="HAMP"/>
    <property type="match status" value="1"/>
</dbReference>
<dbReference type="InterPro" id="IPR003660">
    <property type="entry name" value="HAMP_dom"/>
</dbReference>
<feature type="transmembrane region" description="Helical" evidence="7">
    <location>
        <begin position="296"/>
        <end position="316"/>
    </location>
</feature>
<evidence type="ECO:0000256" key="7">
    <source>
        <dbReference type="SAM" id="Phobius"/>
    </source>
</evidence>
<dbReference type="Proteomes" id="UP000198855">
    <property type="component" value="Unassembled WGS sequence"/>
</dbReference>
<organism evidence="9 10">
    <name type="scientific">Paenibacillus catalpae</name>
    <dbReference type="NCBI Taxonomy" id="1045775"/>
    <lineage>
        <taxon>Bacteria</taxon>
        <taxon>Bacillati</taxon>
        <taxon>Bacillota</taxon>
        <taxon>Bacilli</taxon>
        <taxon>Bacillales</taxon>
        <taxon>Paenibacillaceae</taxon>
        <taxon>Paenibacillus</taxon>
    </lineage>
</organism>
<dbReference type="PANTHER" id="PTHR34220:SF7">
    <property type="entry name" value="SENSOR HISTIDINE KINASE YPDA"/>
    <property type="match status" value="1"/>
</dbReference>
<protein>
    <submittedName>
        <fullName evidence="9">Histidine kinase-, DNA gyrase B-, and HSP90-like ATPase</fullName>
    </submittedName>
</protein>
<comment type="subcellular location">
    <subcellularLocation>
        <location evidence="1">Cell membrane</location>
        <topology evidence="1">Multi-pass membrane protein</topology>
    </subcellularLocation>
</comment>
<dbReference type="STRING" id="1045775.SAMN05216378_2607"/>
<keyword evidence="5 9" id="KW-0418">Kinase</keyword>
<evidence type="ECO:0000313" key="9">
    <source>
        <dbReference type="EMBL" id="SFE17811.1"/>
    </source>
</evidence>